<evidence type="ECO:0000256" key="1">
    <source>
        <dbReference type="SAM" id="MobiDB-lite"/>
    </source>
</evidence>
<dbReference type="Proteomes" id="UP000318801">
    <property type="component" value="Unassembled WGS sequence"/>
</dbReference>
<keyword evidence="3" id="KW-1185">Reference proteome</keyword>
<dbReference type="EMBL" id="VHLG01000013">
    <property type="protein sequence ID" value="TPW28289.1"/>
    <property type="molecule type" value="Genomic_DNA"/>
</dbReference>
<accession>A0A506U6P8</accession>
<protein>
    <submittedName>
        <fullName evidence="2">Uncharacterized protein</fullName>
    </submittedName>
</protein>
<sequence length="120" mass="13403">MSEEVIAHPVSPWRPIRFFLLPVGGKGTLRPGSRSRRRINENNDLLSDRCHKAHPGTVTLRIERIADKGHSSIYVIGRPKALRFILPASVKGSRPALRAENRDSPADQEAPETRCAYPKS</sequence>
<evidence type="ECO:0000313" key="3">
    <source>
        <dbReference type="Proteomes" id="UP000318801"/>
    </source>
</evidence>
<gene>
    <name evidence="2" type="ORF">FJU08_18100</name>
</gene>
<dbReference type="AlphaFoldDB" id="A0A506U6P8"/>
<dbReference type="OrthoDB" id="9784036at2"/>
<organism evidence="2 3">
    <name type="scientific">Martelella alba</name>
    <dbReference type="NCBI Taxonomy" id="2590451"/>
    <lineage>
        <taxon>Bacteria</taxon>
        <taxon>Pseudomonadati</taxon>
        <taxon>Pseudomonadota</taxon>
        <taxon>Alphaproteobacteria</taxon>
        <taxon>Hyphomicrobiales</taxon>
        <taxon>Aurantimonadaceae</taxon>
        <taxon>Martelella</taxon>
    </lineage>
</organism>
<reference evidence="2 3" key="1">
    <citation type="submission" date="2019-06" db="EMBL/GenBank/DDBJ databases">
        <authorList>
            <person name="Li M."/>
        </authorList>
    </citation>
    <scope>NUCLEOTIDE SEQUENCE [LARGE SCALE GENOMIC DNA]</scope>
    <source>
        <strain evidence="2 3">BGMRC2036</strain>
    </source>
</reference>
<evidence type="ECO:0000313" key="2">
    <source>
        <dbReference type="EMBL" id="TPW28289.1"/>
    </source>
</evidence>
<name>A0A506U6P8_9HYPH</name>
<dbReference type="RefSeq" id="WP_141150447.1">
    <property type="nucleotide sequence ID" value="NZ_VHLG01000013.1"/>
</dbReference>
<feature type="region of interest" description="Disordered" evidence="1">
    <location>
        <begin position="93"/>
        <end position="120"/>
    </location>
</feature>
<comment type="caution">
    <text evidence="2">The sequence shown here is derived from an EMBL/GenBank/DDBJ whole genome shotgun (WGS) entry which is preliminary data.</text>
</comment>
<proteinExistence type="predicted"/>